<dbReference type="RefSeq" id="XP_013901790.1">
    <property type="nucleotide sequence ID" value="XM_014046336.1"/>
</dbReference>
<accession>A0A0D2NBA5</accession>
<dbReference type="InterPro" id="IPR035445">
    <property type="entry name" value="GYF-like_dom_sf"/>
</dbReference>
<dbReference type="KEGG" id="mng:MNEG_5185"/>
<evidence type="ECO:0000313" key="2">
    <source>
        <dbReference type="EMBL" id="KIZ02771.1"/>
    </source>
</evidence>
<protein>
    <recommendedName>
        <fullName evidence="1">GYF domain-containing protein</fullName>
    </recommendedName>
</protein>
<dbReference type="SUPFAM" id="SSF55277">
    <property type="entry name" value="GYF domain"/>
    <property type="match status" value="1"/>
</dbReference>
<dbReference type="InterPro" id="IPR003169">
    <property type="entry name" value="GYF"/>
</dbReference>
<dbReference type="AlphaFoldDB" id="A0A0D2NBA5"/>
<name>A0A0D2NBA5_9CHLO</name>
<dbReference type="STRING" id="145388.A0A0D2NBA5"/>
<dbReference type="EMBL" id="KK100979">
    <property type="protein sequence ID" value="KIZ02771.1"/>
    <property type="molecule type" value="Genomic_DNA"/>
</dbReference>
<reference evidence="2 3" key="1">
    <citation type="journal article" date="2013" name="BMC Genomics">
        <title>Reconstruction of the lipid metabolism for the microalga Monoraphidium neglectum from its genome sequence reveals characteristics suitable for biofuel production.</title>
        <authorList>
            <person name="Bogen C."/>
            <person name="Al-Dilaimi A."/>
            <person name="Albersmeier A."/>
            <person name="Wichmann J."/>
            <person name="Grundmann M."/>
            <person name="Rupp O."/>
            <person name="Lauersen K.J."/>
            <person name="Blifernez-Klassen O."/>
            <person name="Kalinowski J."/>
            <person name="Goesmann A."/>
            <person name="Mussgnug J.H."/>
            <person name="Kruse O."/>
        </authorList>
    </citation>
    <scope>NUCLEOTIDE SEQUENCE [LARGE SCALE GENOMIC DNA]</scope>
    <source>
        <strain evidence="2 3">SAG 48.87</strain>
    </source>
</reference>
<feature type="domain" description="GYF" evidence="1">
    <location>
        <begin position="9"/>
        <end position="59"/>
    </location>
</feature>
<evidence type="ECO:0000259" key="1">
    <source>
        <dbReference type="PROSITE" id="PS50829"/>
    </source>
</evidence>
<dbReference type="PROSITE" id="PS50829">
    <property type="entry name" value="GYF"/>
    <property type="match status" value="1"/>
</dbReference>
<organism evidence="2 3">
    <name type="scientific">Monoraphidium neglectum</name>
    <dbReference type="NCBI Taxonomy" id="145388"/>
    <lineage>
        <taxon>Eukaryota</taxon>
        <taxon>Viridiplantae</taxon>
        <taxon>Chlorophyta</taxon>
        <taxon>core chlorophytes</taxon>
        <taxon>Chlorophyceae</taxon>
        <taxon>CS clade</taxon>
        <taxon>Sphaeropleales</taxon>
        <taxon>Selenastraceae</taxon>
        <taxon>Monoraphidium</taxon>
    </lineage>
</organism>
<gene>
    <name evidence="2" type="ORF">MNEG_5185</name>
</gene>
<dbReference type="Proteomes" id="UP000054498">
    <property type="component" value="Unassembled WGS sequence"/>
</dbReference>
<sequence length="94" mass="10911">MPCFHDERSEDWFYVDPDGAFQGPFSITQLRSWAQTMSSSPTTIKRDDYERFLKVHSFTAHMQRERRCMLLGTLLLMNKPPNGFPGGGEPFRPL</sequence>
<keyword evidence="3" id="KW-1185">Reference proteome</keyword>
<proteinExistence type="predicted"/>
<dbReference type="Pfam" id="PF02213">
    <property type="entry name" value="GYF"/>
    <property type="match status" value="1"/>
</dbReference>
<dbReference type="GeneID" id="25738062"/>
<dbReference type="Gene3D" id="3.30.1490.40">
    <property type="match status" value="1"/>
</dbReference>
<evidence type="ECO:0000313" key="3">
    <source>
        <dbReference type="Proteomes" id="UP000054498"/>
    </source>
</evidence>
<dbReference type="OrthoDB" id="6415790at2759"/>